<evidence type="ECO:0000313" key="15">
    <source>
        <dbReference type="EMBL" id="GGY35665.1"/>
    </source>
</evidence>
<reference evidence="16 17" key="2">
    <citation type="submission" date="2019-02" db="EMBL/GenBank/DDBJ databases">
        <title>Draft Genome Sequences of Six Type Strains of the Genus Massilia.</title>
        <authorList>
            <person name="Miess H."/>
            <person name="Frediansyhah A."/>
            <person name="Gross H."/>
        </authorList>
    </citation>
    <scope>NUCLEOTIDE SEQUENCE [LARGE SCALE GENOMIC DNA]</scope>
    <source>
        <strain evidence="16 17">DSM 17472</strain>
    </source>
</reference>
<dbReference type="Proteomes" id="UP000292307">
    <property type="component" value="Chromosome"/>
</dbReference>
<dbReference type="OrthoDB" id="9806127at2"/>
<keyword evidence="9" id="KW-0445">Lipid transport</keyword>
<dbReference type="RefSeq" id="WP_131145564.1">
    <property type="nucleotide sequence ID" value="NZ_BMWV01000003.1"/>
</dbReference>
<evidence type="ECO:0000313" key="18">
    <source>
        <dbReference type="Proteomes" id="UP000628442"/>
    </source>
</evidence>
<accession>A0A411WXM3</accession>
<dbReference type="Pfam" id="PF00664">
    <property type="entry name" value="ABC_membrane"/>
    <property type="match status" value="1"/>
</dbReference>
<evidence type="ECO:0000256" key="3">
    <source>
        <dbReference type="ARBA" id="ARBA00022475"/>
    </source>
</evidence>
<dbReference type="InterPro" id="IPR027417">
    <property type="entry name" value="P-loop_NTPase"/>
</dbReference>
<dbReference type="InterPro" id="IPR003593">
    <property type="entry name" value="AAA+_ATPase"/>
</dbReference>
<dbReference type="PANTHER" id="PTHR43394:SF1">
    <property type="entry name" value="ATP-BINDING CASSETTE SUB-FAMILY B MEMBER 10, MITOCHONDRIAL"/>
    <property type="match status" value="1"/>
</dbReference>
<dbReference type="PROSITE" id="PS50893">
    <property type="entry name" value="ABC_TRANSPORTER_2"/>
    <property type="match status" value="1"/>
</dbReference>
<evidence type="ECO:0000313" key="17">
    <source>
        <dbReference type="Proteomes" id="UP000292307"/>
    </source>
</evidence>
<keyword evidence="8 12" id="KW-1133">Transmembrane helix</keyword>
<keyword evidence="7" id="KW-1278">Translocase</keyword>
<feature type="region of interest" description="Disordered" evidence="11">
    <location>
        <begin position="608"/>
        <end position="640"/>
    </location>
</feature>
<dbReference type="EMBL" id="CP036401">
    <property type="protein sequence ID" value="QBI01442.1"/>
    <property type="molecule type" value="Genomic_DNA"/>
</dbReference>
<feature type="compositionally biased region" description="Basic and acidic residues" evidence="11">
    <location>
        <begin position="608"/>
        <end position="628"/>
    </location>
</feature>
<dbReference type="FunFam" id="3.40.50.300:FF:000221">
    <property type="entry name" value="Multidrug ABC transporter ATP-binding protein"/>
    <property type="match status" value="1"/>
</dbReference>
<dbReference type="EMBL" id="BMWV01000003">
    <property type="protein sequence ID" value="GGY35665.1"/>
    <property type="molecule type" value="Genomic_DNA"/>
</dbReference>
<sequence>MTAAAPEPSTPPQFAEYVDIHAMPRVLGRLLRLALRHPWRCAAAVACALGAAVFNLVMPRLLGRAVDQAGHLGGATLADAGQALTWTALLIVAACAIRGTLTGLQGYCGETLSQRVAYDLRLAFFDKLQQLSFGYHDRIHTGDLIAPGMLDLEGVRAFFEFGVLRAITLALLLGVGSWRLLSVDASLGVLALSFVPFVLAIAAGAAVRLRASWQRLQKMMAELTLRMEENLQGVRVVRAFHSSLAELARFDEISRRALRLSNARITERMGSISLMTFFYYVSLALVLWVGGRRVATGELTVGALTEFLTFITILQQPLRQVGMVVNSSARATGSGARLFEVLDAVPEIADRAGAADLPAGPKTLRFENVGFRYVAGGREVLRDVSFTVAPGQVLGIVGAPGSGKSTIAHLVSRFYDAGVGRVTLGGRDVRDVSLASLRREVALVQQENFLFDTSVHDNVAYASPDASAATVTAAAGIAQIHDHVARLPHGYATRVGERGAALSGGQRQRMTIARALVGNPSVVVLDDSTAAIDPVTEARVREALREACRDAATVIIAHRLGALRHADHIIVLDGGAIVERGDHASLLAAGGRYAELWALQHRTARDGLDGARNDRRYDSKYDRQHDGAAEMDEPLAGVGT</sequence>
<keyword evidence="10 12" id="KW-0472">Membrane</keyword>
<dbReference type="GO" id="GO:0015421">
    <property type="term" value="F:ABC-type oligopeptide transporter activity"/>
    <property type="evidence" value="ECO:0007669"/>
    <property type="project" value="TreeGrafter"/>
</dbReference>
<keyword evidence="4 12" id="KW-0812">Transmembrane</keyword>
<evidence type="ECO:0000256" key="11">
    <source>
        <dbReference type="SAM" id="MobiDB-lite"/>
    </source>
</evidence>
<dbReference type="GO" id="GO:0005524">
    <property type="term" value="F:ATP binding"/>
    <property type="evidence" value="ECO:0007669"/>
    <property type="project" value="UniProtKB-KW"/>
</dbReference>
<dbReference type="GO" id="GO:0016887">
    <property type="term" value="F:ATP hydrolysis activity"/>
    <property type="evidence" value="ECO:0007669"/>
    <property type="project" value="InterPro"/>
</dbReference>
<dbReference type="PROSITE" id="PS50929">
    <property type="entry name" value="ABC_TM1F"/>
    <property type="match status" value="1"/>
</dbReference>
<dbReference type="InterPro" id="IPR011527">
    <property type="entry name" value="ABC1_TM_dom"/>
</dbReference>
<proteinExistence type="predicted"/>
<evidence type="ECO:0000313" key="16">
    <source>
        <dbReference type="EMBL" id="QBI01442.1"/>
    </source>
</evidence>
<keyword evidence="3" id="KW-1003">Cell membrane</keyword>
<reference evidence="15" key="1">
    <citation type="journal article" date="2014" name="Int. J. Syst. Evol. Microbiol.">
        <title>Complete genome sequence of Corynebacterium casei LMG S-19264T (=DSM 44701T), isolated from a smear-ripened cheese.</title>
        <authorList>
            <consortium name="US DOE Joint Genome Institute (JGI-PGF)"/>
            <person name="Walter F."/>
            <person name="Albersmeier A."/>
            <person name="Kalinowski J."/>
            <person name="Ruckert C."/>
        </authorList>
    </citation>
    <scope>NUCLEOTIDE SEQUENCE</scope>
    <source>
        <strain evidence="15">KCTC 12343</strain>
    </source>
</reference>
<feature type="domain" description="ABC transmembrane type-1" evidence="14">
    <location>
        <begin position="42"/>
        <end position="330"/>
    </location>
</feature>
<keyword evidence="5" id="KW-0547">Nucleotide-binding</keyword>
<evidence type="ECO:0000256" key="2">
    <source>
        <dbReference type="ARBA" id="ARBA00022448"/>
    </source>
</evidence>
<evidence type="ECO:0000259" key="13">
    <source>
        <dbReference type="PROSITE" id="PS50893"/>
    </source>
</evidence>
<protein>
    <submittedName>
        <fullName evidence="16">ABC transporter ATP-binding protein</fullName>
    </submittedName>
    <submittedName>
        <fullName evidence="15">Multidrug ABC transporter</fullName>
    </submittedName>
</protein>
<evidence type="ECO:0000256" key="4">
    <source>
        <dbReference type="ARBA" id="ARBA00022692"/>
    </source>
</evidence>
<evidence type="ECO:0000256" key="7">
    <source>
        <dbReference type="ARBA" id="ARBA00022967"/>
    </source>
</evidence>
<dbReference type="SUPFAM" id="SSF90123">
    <property type="entry name" value="ABC transporter transmembrane region"/>
    <property type="match status" value="1"/>
</dbReference>
<dbReference type="Gene3D" id="1.20.1560.10">
    <property type="entry name" value="ABC transporter type 1, transmembrane domain"/>
    <property type="match status" value="1"/>
</dbReference>
<dbReference type="SUPFAM" id="SSF52540">
    <property type="entry name" value="P-loop containing nucleoside triphosphate hydrolases"/>
    <property type="match status" value="1"/>
</dbReference>
<keyword evidence="6 16" id="KW-0067">ATP-binding</keyword>
<evidence type="ECO:0000256" key="1">
    <source>
        <dbReference type="ARBA" id="ARBA00004651"/>
    </source>
</evidence>
<gene>
    <name evidence="16" type="ORF">EYF70_11715</name>
    <name evidence="15" type="ORF">GCM10007387_17260</name>
</gene>
<feature type="transmembrane region" description="Helical" evidence="12">
    <location>
        <begin position="269"/>
        <end position="289"/>
    </location>
</feature>
<comment type="subcellular location">
    <subcellularLocation>
        <location evidence="1">Cell membrane</location>
        <topology evidence="1">Multi-pass membrane protein</topology>
    </subcellularLocation>
</comment>
<evidence type="ECO:0000256" key="6">
    <source>
        <dbReference type="ARBA" id="ARBA00022840"/>
    </source>
</evidence>
<name>A0A411WXM3_9BURK</name>
<dbReference type="InterPro" id="IPR017871">
    <property type="entry name" value="ABC_transporter-like_CS"/>
</dbReference>
<dbReference type="InterPro" id="IPR039421">
    <property type="entry name" value="Type_1_exporter"/>
</dbReference>
<evidence type="ECO:0000256" key="12">
    <source>
        <dbReference type="SAM" id="Phobius"/>
    </source>
</evidence>
<evidence type="ECO:0000256" key="8">
    <source>
        <dbReference type="ARBA" id="ARBA00022989"/>
    </source>
</evidence>
<dbReference type="Proteomes" id="UP000628442">
    <property type="component" value="Unassembled WGS sequence"/>
</dbReference>
<organism evidence="15 18">
    <name type="scientific">Pseudoduganella albidiflava</name>
    <dbReference type="NCBI Taxonomy" id="321983"/>
    <lineage>
        <taxon>Bacteria</taxon>
        <taxon>Pseudomonadati</taxon>
        <taxon>Pseudomonadota</taxon>
        <taxon>Betaproteobacteria</taxon>
        <taxon>Burkholderiales</taxon>
        <taxon>Oxalobacteraceae</taxon>
        <taxon>Telluria group</taxon>
        <taxon>Pseudoduganella</taxon>
    </lineage>
</organism>
<feature type="transmembrane region" description="Helical" evidence="12">
    <location>
        <begin position="158"/>
        <end position="181"/>
    </location>
</feature>
<dbReference type="Pfam" id="PF00005">
    <property type="entry name" value="ABC_tran"/>
    <property type="match status" value="1"/>
</dbReference>
<keyword evidence="2" id="KW-0813">Transport</keyword>
<feature type="transmembrane region" description="Helical" evidence="12">
    <location>
        <begin position="37"/>
        <end position="58"/>
    </location>
</feature>
<evidence type="ECO:0000259" key="14">
    <source>
        <dbReference type="PROSITE" id="PS50929"/>
    </source>
</evidence>
<dbReference type="InterPro" id="IPR036640">
    <property type="entry name" value="ABC1_TM_sf"/>
</dbReference>
<dbReference type="PANTHER" id="PTHR43394">
    <property type="entry name" value="ATP-DEPENDENT PERMEASE MDL1, MITOCHONDRIAL"/>
    <property type="match status" value="1"/>
</dbReference>
<feature type="transmembrane region" description="Helical" evidence="12">
    <location>
        <begin position="187"/>
        <end position="209"/>
    </location>
</feature>
<dbReference type="GO" id="GO:0005886">
    <property type="term" value="C:plasma membrane"/>
    <property type="evidence" value="ECO:0007669"/>
    <property type="project" value="UniProtKB-SubCell"/>
</dbReference>
<dbReference type="AlphaFoldDB" id="A0A411WXM3"/>
<dbReference type="SMART" id="SM00382">
    <property type="entry name" value="AAA"/>
    <property type="match status" value="1"/>
</dbReference>
<dbReference type="CDD" id="cd18542">
    <property type="entry name" value="ABC_6TM_YknU_like"/>
    <property type="match status" value="1"/>
</dbReference>
<evidence type="ECO:0000256" key="5">
    <source>
        <dbReference type="ARBA" id="ARBA00022741"/>
    </source>
</evidence>
<dbReference type="GO" id="GO:0006869">
    <property type="term" value="P:lipid transport"/>
    <property type="evidence" value="ECO:0007669"/>
    <property type="project" value="UniProtKB-KW"/>
</dbReference>
<dbReference type="InterPro" id="IPR003439">
    <property type="entry name" value="ABC_transporter-like_ATP-bd"/>
</dbReference>
<evidence type="ECO:0000256" key="10">
    <source>
        <dbReference type="ARBA" id="ARBA00023136"/>
    </source>
</evidence>
<evidence type="ECO:0000256" key="9">
    <source>
        <dbReference type="ARBA" id="ARBA00023055"/>
    </source>
</evidence>
<reference evidence="15" key="3">
    <citation type="submission" date="2022-12" db="EMBL/GenBank/DDBJ databases">
        <authorList>
            <person name="Sun Q."/>
            <person name="Kim S."/>
        </authorList>
    </citation>
    <scope>NUCLEOTIDE SEQUENCE</scope>
    <source>
        <strain evidence="15">KCTC 12343</strain>
    </source>
</reference>
<feature type="domain" description="ABC transporter" evidence="13">
    <location>
        <begin position="364"/>
        <end position="599"/>
    </location>
</feature>
<dbReference type="PROSITE" id="PS00211">
    <property type="entry name" value="ABC_TRANSPORTER_1"/>
    <property type="match status" value="1"/>
</dbReference>
<keyword evidence="17" id="KW-1185">Reference proteome</keyword>
<dbReference type="Gene3D" id="3.40.50.300">
    <property type="entry name" value="P-loop containing nucleotide triphosphate hydrolases"/>
    <property type="match status" value="1"/>
</dbReference>